<reference evidence="1 2" key="1">
    <citation type="journal article" date="2022" name="New Phytol.">
        <title>Ecological generalism drives hyperdiversity of secondary metabolite gene clusters in xylarialean endophytes.</title>
        <authorList>
            <person name="Franco M.E.E."/>
            <person name="Wisecaver J.H."/>
            <person name="Arnold A.E."/>
            <person name="Ju Y.M."/>
            <person name="Slot J.C."/>
            <person name="Ahrendt S."/>
            <person name="Moore L.P."/>
            <person name="Eastman K.E."/>
            <person name="Scott K."/>
            <person name="Konkel Z."/>
            <person name="Mondo S.J."/>
            <person name="Kuo A."/>
            <person name="Hayes R.D."/>
            <person name="Haridas S."/>
            <person name="Andreopoulos B."/>
            <person name="Riley R."/>
            <person name="LaButti K."/>
            <person name="Pangilinan J."/>
            <person name="Lipzen A."/>
            <person name="Amirebrahimi M."/>
            <person name="Yan J."/>
            <person name="Adam C."/>
            <person name="Keymanesh K."/>
            <person name="Ng V."/>
            <person name="Louie K."/>
            <person name="Northen T."/>
            <person name="Drula E."/>
            <person name="Henrissat B."/>
            <person name="Hsieh H.M."/>
            <person name="Youens-Clark K."/>
            <person name="Lutzoni F."/>
            <person name="Miadlikowska J."/>
            <person name="Eastwood D.C."/>
            <person name="Hamelin R.C."/>
            <person name="Grigoriev I.V."/>
            <person name="U'Ren J.M."/>
        </authorList>
    </citation>
    <scope>NUCLEOTIDE SEQUENCE [LARGE SCALE GENOMIC DNA]</scope>
    <source>
        <strain evidence="1 2">CBS 119005</strain>
    </source>
</reference>
<accession>A0ACB9YU03</accession>
<sequence length="183" mass="18971">MAPDTLSLEGKVAIITGSGRENGIGAGIAAALARNGAKVVINYISEATASRAAEVVKRIEAAGGRAVAVQADVSSLEGAKRLVDETLEAFHTEKVDILVNNAGFYKPATVLDVTKEVLDRHFGVMVYGPVFLMQAAVPYMPRGGRVVNVGSGASKLGNPQAQFYSGAKAAMDAITYAASMQVS</sequence>
<gene>
    <name evidence="1" type="ORF">F4820DRAFT_450482</name>
</gene>
<proteinExistence type="predicted"/>
<comment type="caution">
    <text evidence="1">The sequence shown here is derived from an EMBL/GenBank/DDBJ whole genome shotgun (WGS) entry which is preliminary data.</text>
</comment>
<evidence type="ECO:0000313" key="2">
    <source>
        <dbReference type="Proteomes" id="UP001497700"/>
    </source>
</evidence>
<evidence type="ECO:0000313" key="1">
    <source>
        <dbReference type="EMBL" id="KAI4862911.1"/>
    </source>
</evidence>
<dbReference type="EMBL" id="MU393515">
    <property type="protein sequence ID" value="KAI4862911.1"/>
    <property type="molecule type" value="Genomic_DNA"/>
</dbReference>
<name>A0ACB9YU03_9PEZI</name>
<keyword evidence="2" id="KW-1185">Reference proteome</keyword>
<protein>
    <submittedName>
        <fullName evidence="1">Uncharacterized protein</fullName>
    </submittedName>
</protein>
<dbReference type="Proteomes" id="UP001497700">
    <property type="component" value="Unassembled WGS sequence"/>
</dbReference>
<organism evidence="1 2">
    <name type="scientific">Hypoxylon rubiginosum</name>
    <dbReference type="NCBI Taxonomy" id="110542"/>
    <lineage>
        <taxon>Eukaryota</taxon>
        <taxon>Fungi</taxon>
        <taxon>Dikarya</taxon>
        <taxon>Ascomycota</taxon>
        <taxon>Pezizomycotina</taxon>
        <taxon>Sordariomycetes</taxon>
        <taxon>Xylariomycetidae</taxon>
        <taxon>Xylariales</taxon>
        <taxon>Hypoxylaceae</taxon>
        <taxon>Hypoxylon</taxon>
    </lineage>
</organism>